<gene>
    <name evidence="1" type="ORF">IE53DRAFT_215568</name>
</gene>
<evidence type="ECO:0000313" key="1">
    <source>
        <dbReference type="EMBL" id="PWN48037.1"/>
    </source>
</evidence>
<dbReference type="EMBL" id="KZ820281">
    <property type="protein sequence ID" value="PWN48037.1"/>
    <property type="molecule type" value="Genomic_DNA"/>
</dbReference>
<organism evidence="1 2">
    <name type="scientific">Violaceomyces palustris</name>
    <dbReference type="NCBI Taxonomy" id="1673888"/>
    <lineage>
        <taxon>Eukaryota</taxon>
        <taxon>Fungi</taxon>
        <taxon>Dikarya</taxon>
        <taxon>Basidiomycota</taxon>
        <taxon>Ustilaginomycotina</taxon>
        <taxon>Ustilaginomycetes</taxon>
        <taxon>Violaceomycetales</taxon>
        <taxon>Violaceomycetaceae</taxon>
        <taxon>Violaceomyces</taxon>
    </lineage>
</organism>
<proteinExistence type="predicted"/>
<sequence>MPPPFHHAPPPESDHVHMYVRPDVLTYVLYVMHWMWTVNMCSTYVSREQGRGRDGERGRDRDPPLILHDVVVLCPCKQSLEVPSTIHLHKGFPFTLS</sequence>
<name>A0ACD0NQF6_9BASI</name>
<protein>
    <submittedName>
        <fullName evidence="1">Uncharacterized protein</fullName>
    </submittedName>
</protein>
<keyword evidence="2" id="KW-1185">Reference proteome</keyword>
<reference evidence="1 2" key="1">
    <citation type="journal article" date="2018" name="Mol. Biol. Evol.">
        <title>Broad Genomic Sampling Reveals a Smut Pathogenic Ancestry of the Fungal Clade Ustilaginomycotina.</title>
        <authorList>
            <person name="Kijpornyongpan T."/>
            <person name="Mondo S.J."/>
            <person name="Barry K."/>
            <person name="Sandor L."/>
            <person name="Lee J."/>
            <person name="Lipzen A."/>
            <person name="Pangilinan J."/>
            <person name="LaButti K."/>
            <person name="Hainaut M."/>
            <person name="Henrissat B."/>
            <person name="Grigoriev I.V."/>
            <person name="Spatafora J.W."/>
            <person name="Aime M.C."/>
        </authorList>
    </citation>
    <scope>NUCLEOTIDE SEQUENCE [LARGE SCALE GENOMIC DNA]</scope>
    <source>
        <strain evidence="1 2">SA 807</strain>
    </source>
</reference>
<accession>A0ACD0NQF6</accession>
<evidence type="ECO:0000313" key="2">
    <source>
        <dbReference type="Proteomes" id="UP000245626"/>
    </source>
</evidence>
<dbReference type="Proteomes" id="UP000245626">
    <property type="component" value="Unassembled WGS sequence"/>
</dbReference>